<evidence type="ECO:0000313" key="2">
    <source>
        <dbReference type="Proteomes" id="UP001620514"/>
    </source>
</evidence>
<reference evidence="1 2" key="1">
    <citation type="submission" date="2024-11" db="EMBL/GenBank/DDBJ databases">
        <title>Using genomics to understand microbial adaptation to soil warming.</title>
        <authorList>
            <person name="Deangelis K.M. PhD."/>
        </authorList>
    </citation>
    <scope>NUCLEOTIDE SEQUENCE [LARGE SCALE GENOMIC DNA]</scope>
    <source>
        <strain evidence="1 2">GAS97</strain>
    </source>
</reference>
<proteinExistence type="predicted"/>
<organism evidence="1 2">
    <name type="scientific">Caballeronia udeis</name>
    <dbReference type="NCBI Taxonomy" id="1232866"/>
    <lineage>
        <taxon>Bacteria</taxon>
        <taxon>Pseudomonadati</taxon>
        <taxon>Pseudomonadota</taxon>
        <taxon>Betaproteobacteria</taxon>
        <taxon>Burkholderiales</taxon>
        <taxon>Burkholderiaceae</taxon>
        <taxon>Caballeronia</taxon>
    </lineage>
</organism>
<keyword evidence="2" id="KW-1185">Reference proteome</keyword>
<dbReference type="EMBL" id="JBIYDN010000007">
    <property type="protein sequence ID" value="MFK4442844.1"/>
    <property type="molecule type" value="Genomic_DNA"/>
</dbReference>
<comment type="caution">
    <text evidence="1">The sequence shown here is derived from an EMBL/GenBank/DDBJ whole genome shotgun (WGS) entry which is preliminary data.</text>
</comment>
<evidence type="ECO:0000313" key="1">
    <source>
        <dbReference type="EMBL" id="MFK4442844.1"/>
    </source>
</evidence>
<sequence>MSTDDVAQPAKLATARIASANEGSSRSMGREVLRGAVRRGVFELSEACIARCSNAARVSSIGAFASANGCNAVVALVSARCCGGLPMIRLSQPPIAASPGLRSANRNIGASSAASFASTPRRSAIHCGSG</sequence>
<protein>
    <submittedName>
        <fullName evidence="1">Uncharacterized protein</fullName>
    </submittedName>
</protein>
<accession>A0ABW8MHN1</accession>
<dbReference type="Proteomes" id="UP001620514">
    <property type="component" value="Unassembled WGS sequence"/>
</dbReference>
<name>A0ABW8MHN1_9BURK</name>
<gene>
    <name evidence="1" type="ORF">ABH943_002860</name>
</gene>